<evidence type="ECO:0000256" key="4">
    <source>
        <dbReference type="ARBA" id="ARBA00022917"/>
    </source>
</evidence>
<comment type="caution">
    <text evidence="7">The sequence shown here is derived from an EMBL/GenBank/DDBJ whole genome shotgun (WGS) entry which is preliminary data.</text>
</comment>
<protein>
    <submittedName>
        <fullName evidence="7">Asparagine--tRNA ligase</fullName>
    </submittedName>
</protein>
<organism evidence="7 8">
    <name type="scientific">SAR324 cluster bacterium</name>
    <dbReference type="NCBI Taxonomy" id="2024889"/>
    <lineage>
        <taxon>Bacteria</taxon>
        <taxon>Deltaproteobacteria</taxon>
        <taxon>SAR324 cluster</taxon>
    </lineage>
</organism>
<reference evidence="7 8" key="1">
    <citation type="journal article" date="2020" name="Biotechnol. Biofuels">
        <title>New insights from the biogas microbiome by comprehensive genome-resolved metagenomics of nearly 1600 species originating from multiple anaerobic digesters.</title>
        <authorList>
            <person name="Campanaro S."/>
            <person name="Treu L."/>
            <person name="Rodriguez-R L.M."/>
            <person name="Kovalovszki A."/>
            <person name="Ziels R.M."/>
            <person name="Maus I."/>
            <person name="Zhu X."/>
            <person name="Kougias P.G."/>
            <person name="Basile A."/>
            <person name="Luo G."/>
            <person name="Schluter A."/>
            <person name="Konstantinidis K.T."/>
            <person name="Angelidaki I."/>
        </authorList>
    </citation>
    <scope>NUCLEOTIDE SEQUENCE [LARGE SCALE GENOMIC DNA]</scope>
    <source>
        <strain evidence="7">AS27yjCOA_65</strain>
    </source>
</reference>
<dbReference type="PRINTS" id="PR01042">
    <property type="entry name" value="TRNASYNTHASP"/>
</dbReference>
<dbReference type="PANTHER" id="PTHR22594:SF34">
    <property type="entry name" value="ASPARAGINE--TRNA LIGASE, MITOCHONDRIAL-RELATED"/>
    <property type="match status" value="1"/>
</dbReference>
<dbReference type="GO" id="GO:0006421">
    <property type="term" value="P:asparaginyl-tRNA aminoacylation"/>
    <property type="evidence" value="ECO:0007669"/>
    <property type="project" value="TreeGrafter"/>
</dbReference>
<evidence type="ECO:0000256" key="1">
    <source>
        <dbReference type="ARBA" id="ARBA00022598"/>
    </source>
</evidence>
<keyword evidence="1 7" id="KW-0436">Ligase</keyword>
<dbReference type="SUPFAM" id="SSF55681">
    <property type="entry name" value="Class II aaRS and biotin synthetases"/>
    <property type="match status" value="1"/>
</dbReference>
<evidence type="ECO:0000259" key="6">
    <source>
        <dbReference type="Pfam" id="PF00152"/>
    </source>
</evidence>
<evidence type="ECO:0000256" key="2">
    <source>
        <dbReference type="ARBA" id="ARBA00022741"/>
    </source>
</evidence>
<keyword evidence="2" id="KW-0547">Nucleotide-binding</keyword>
<dbReference type="Gene3D" id="3.30.930.10">
    <property type="entry name" value="Bira Bifunctional Protein, Domain 2"/>
    <property type="match status" value="1"/>
</dbReference>
<dbReference type="Proteomes" id="UP000524246">
    <property type="component" value="Unassembled WGS sequence"/>
</dbReference>
<dbReference type="InterPro" id="IPR045864">
    <property type="entry name" value="aa-tRNA-synth_II/BPL/LPL"/>
</dbReference>
<keyword evidence="3" id="KW-0067">ATP-binding</keyword>
<evidence type="ECO:0000256" key="3">
    <source>
        <dbReference type="ARBA" id="ARBA00022840"/>
    </source>
</evidence>
<evidence type="ECO:0000313" key="8">
    <source>
        <dbReference type="Proteomes" id="UP000524246"/>
    </source>
</evidence>
<keyword evidence="4" id="KW-0648">Protein biosynthesis</keyword>
<dbReference type="InterPro" id="IPR002312">
    <property type="entry name" value="Asp/Asn-tRNA-synth_IIb"/>
</dbReference>
<keyword evidence="5" id="KW-0030">Aminoacyl-tRNA synthetase</keyword>
<dbReference type="InterPro" id="IPR004364">
    <property type="entry name" value="Aa-tRNA-synt_II"/>
</dbReference>
<dbReference type="GO" id="GO:0004812">
    <property type="term" value="F:aminoacyl-tRNA ligase activity"/>
    <property type="evidence" value="ECO:0007669"/>
    <property type="project" value="UniProtKB-KW"/>
</dbReference>
<feature type="non-terminal residue" evidence="7">
    <location>
        <position position="1"/>
    </location>
</feature>
<dbReference type="AlphaFoldDB" id="A0A7X9IKF6"/>
<dbReference type="PANTHER" id="PTHR22594">
    <property type="entry name" value="ASPARTYL/LYSYL-TRNA SYNTHETASE"/>
    <property type="match status" value="1"/>
</dbReference>
<dbReference type="Pfam" id="PF00152">
    <property type="entry name" value="tRNA-synt_2"/>
    <property type="match status" value="1"/>
</dbReference>
<dbReference type="GO" id="GO:0005524">
    <property type="term" value="F:ATP binding"/>
    <property type="evidence" value="ECO:0007669"/>
    <property type="project" value="UniProtKB-KW"/>
</dbReference>
<dbReference type="EMBL" id="JAAZON010000363">
    <property type="protein sequence ID" value="NMC63132.1"/>
    <property type="molecule type" value="Genomic_DNA"/>
</dbReference>
<evidence type="ECO:0000313" key="7">
    <source>
        <dbReference type="EMBL" id="NMC63132.1"/>
    </source>
</evidence>
<accession>A0A7X9IKF6</accession>
<sequence length="202" mass="23739">EDFLRSIIKEVLEKCEEEMAFFASREGMAKDHVEHLEKVANATFARMDYTDLIKELERSGRTFEFPVKWGMDLQAEHERFITDEVVKGPVFVINYPKEIKAFYMRMNEDAKTVRAMDCLVPRLGEIIGGSQREERYDVLLNRIRECGLAEESYWWYLELRKFGTTPHSGFGLGFERFLMYVSGIQNIRDVTPFPRHPGYAKF</sequence>
<feature type="domain" description="Aminoacyl-tRNA synthetase class II (D/K/N)" evidence="6">
    <location>
        <begin position="1"/>
        <end position="196"/>
    </location>
</feature>
<name>A0A7X9IKF6_9DELT</name>
<proteinExistence type="predicted"/>
<gene>
    <name evidence="7" type="ORF">GYA55_08180</name>
</gene>
<evidence type="ECO:0000256" key="5">
    <source>
        <dbReference type="ARBA" id="ARBA00023146"/>
    </source>
</evidence>